<protein>
    <submittedName>
        <fullName evidence="2">Uncharacterized protein</fullName>
    </submittedName>
</protein>
<feature type="transmembrane region" description="Helical" evidence="1">
    <location>
        <begin position="16"/>
        <end position="38"/>
    </location>
</feature>
<evidence type="ECO:0000313" key="3">
    <source>
        <dbReference type="Proteomes" id="UP001163850"/>
    </source>
</evidence>
<keyword evidence="1" id="KW-1133">Transmembrane helix</keyword>
<evidence type="ECO:0000313" key="2">
    <source>
        <dbReference type="EMBL" id="KAJ3990181.1"/>
    </source>
</evidence>
<comment type="caution">
    <text evidence="2">The sequence shown here is derived from an EMBL/GenBank/DDBJ whole genome shotgun (WGS) entry which is preliminary data.</text>
</comment>
<dbReference type="EMBL" id="MU801892">
    <property type="protein sequence ID" value="KAJ3990181.1"/>
    <property type="molecule type" value="Genomic_DNA"/>
</dbReference>
<gene>
    <name evidence="2" type="ORF">F5890DRAFT_704577</name>
</gene>
<evidence type="ECO:0000256" key="1">
    <source>
        <dbReference type="SAM" id="Phobius"/>
    </source>
</evidence>
<accession>A0AA38QB86</accession>
<name>A0AA38QB86_9AGAR</name>
<dbReference type="AlphaFoldDB" id="A0AA38QB86"/>
<dbReference type="Proteomes" id="UP001163850">
    <property type="component" value="Unassembled WGS sequence"/>
</dbReference>
<proteinExistence type="predicted"/>
<keyword evidence="1" id="KW-0812">Transmembrane</keyword>
<keyword evidence="1" id="KW-0472">Membrane</keyword>
<reference evidence="2" key="1">
    <citation type="submission" date="2022-08" db="EMBL/GenBank/DDBJ databases">
        <authorList>
            <consortium name="DOE Joint Genome Institute"/>
            <person name="Min B."/>
            <person name="Riley R."/>
            <person name="Sierra-Patev S."/>
            <person name="Naranjo-Ortiz M."/>
            <person name="Looney B."/>
            <person name="Konkel Z."/>
            <person name="Slot J.C."/>
            <person name="Sakamoto Y."/>
            <person name="Steenwyk J.L."/>
            <person name="Rokas A."/>
            <person name="Carro J."/>
            <person name="Camarero S."/>
            <person name="Ferreira P."/>
            <person name="Molpeceres G."/>
            <person name="Ruiz-Duenas F.J."/>
            <person name="Serrano A."/>
            <person name="Henrissat B."/>
            <person name="Drula E."/>
            <person name="Hughes K.W."/>
            <person name="Mata J.L."/>
            <person name="Ishikawa N.K."/>
            <person name="Vargas-Isla R."/>
            <person name="Ushijima S."/>
            <person name="Smith C.A."/>
            <person name="Ahrendt S."/>
            <person name="Andreopoulos W."/>
            <person name="He G."/>
            <person name="Labutti K."/>
            <person name="Lipzen A."/>
            <person name="Ng V."/>
            <person name="Sandor L."/>
            <person name="Barry K."/>
            <person name="Martinez A.T."/>
            <person name="Xiao Y."/>
            <person name="Gibbons J.G."/>
            <person name="Terashima K."/>
            <person name="Hibbett D.S."/>
            <person name="Grigoriev I.V."/>
        </authorList>
    </citation>
    <scope>NUCLEOTIDE SEQUENCE</scope>
    <source>
        <strain evidence="2">TFB7829</strain>
    </source>
</reference>
<organism evidence="2 3">
    <name type="scientific">Lentinula detonsa</name>
    <dbReference type="NCBI Taxonomy" id="2804962"/>
    <lineage>
        <taxon>Eukaryota</taxon>
        <taxon>Fungi</taxon>
        <taxon>Dikarya</taxon>
        <taxon>Basidiomycota</taxon>
        <taxon>Agaricomycotina</taxon>
        <taxon>Agaricomycetes</taxon>
        <taxon>Agaricomycetidae</taxon>
        <taxon>Agaricales</taxon>
        <taxon>Marasmiineae</taxon>
        <taxon>Omphalotaceae</taxon>
        <taxon>Lentinula</taxon>
    </lineage>
</organism>
<feature type="transmembrane region" description="Helical" evidence="1">
    <location>
        <begin position="58"/>
        <end position="77"/>
    </location>
</feature>
<sequence length="93" mass="10510">MTFPSHAAAFSRIRDVFGVHLSVLSIIDPTLTIIYVHILKVFSLFACESLKIQRATGLISFVLFLRIVDCPSAFLNTRRVRKRISCRILSSTL</sequence>